<proteinExistence type="predicted"/>
<dbReference type="AlphaFoldDB" id="A0A9D6UXM0"/>
<dbReference type="Proteomes" id="UP000807825">
    <property type="component" value="Unassembled WGS sequence"/>
</dbReference>
<dbReference type="InterPro" id="IPR020568">
    <property type="entry name" value="Ribosomal_Su5_D2-typ_SF"/>
</dbReference>
<feature type="non-terminal residue" evidence="1">
    <location>
        <position position="105"/>
    </location>
</feature>
<accession>A0A9D6UXM0</accession>
<evidence type="ECO:0000313" key="2">
    <source>
        <dbReference type="Proteomes" id="UP000807825"/>
    </source>
</evidence>
<dbReference type="GO" id="GO:0016301">
    <property type="term" value="F:kinase activity"/>
    <property type="evidence" value="ECO:0007669"/>
    <property type="project" value="UniProtKB-KW"/>
</dbReference>
<organism evidence="1 2">
    <name type="scientific">Desulfomonile tiedjei</name>
    <dbReference type="NCBI Taxonomy" id="2358"/>
    <lineage>
        <taxon>Bacteria</taxon>
        <taxon>Pseudomonadati</taxon>
        <taxon>Thermodesulfobacteriota</taxon>
        <taxon>Desulfomonilia</taxon>
        <taxon>Desulfomonilales</taxon>
        <taxon>Desulfomonilaceae</taxon>
        <taxon>Desulfomonile</taxon>
    </lineage>
</organism>
<reference evidence="1" key="1">
    <citation type="submission" date="2020-07" db="EMBL/GenBank/DDBJ databases">
        <title>Huge and variable diversity of episymbiotic CPR bacteria and DPANN archaea in groundwater ecosystems.</title>
        <authorList>
            <person name="He C.Y."/>
            <person name="Keren R."/>
            <person name="Whittaker M."/>
            <person name="Farag I.F."/>
            <person name="Doudna J."/>
            <person name="Cate J.H.D."/>
            <person name="Banfield J.F."/>
        </authorList>
    </citation>
    <scope>NUCLEOTIDE SEQUENCE</scope>
    <source>
        <strain evidence="1">NC_groundwater_1664_Pr3_B-0.1um_52_9</strain>
    </source>
</reference>
<keyword evidence="1" id="KW-0808">Transferase</keyword>
<dbReference type="EMBL" id="JACRDE010000062">
    <property type="protein sequence ID" value="MBI5248300.1"/>
    <property type="molecule type" value="Genomic_DNA"/>
</dbReference>
<sequence>MIITRTPLRVSFCGGGTDLPSYYVQQQGAVVSTSINKYVYITINRLTPYFQNRILVKYSRTELVDSVDDIRHPIIREAMKLTGVVDRVEITSMADIPAGTGLGSS</sequence>
<dbReference type="PRINTS" id="PR00960">
    <property type="entry name" value="LMBPPROTEIN"/>
</dbReference>
<dbReference type="GO" id="GO:0005524">
    <property type="term" value="F:ATP binding"/>
    <property type="evidence" value="ECO:0007669"/>
    <property type="project" value="InterPro"/>
</dbReference>
<dbReference type="InterPro" id="IPR001174">
    <property type="entry name" value="HddA/FKP"/>
</dbReference>
<name>A0A9D6UXM0_9BACT</name>
<dbReference type="Gene3D" id="3.30.230.120">
    <property type="match status" value="1"/>
</dbReference>
<protein>
    <submittedName>
        <fullName evidence="1">GHMP kinase</fullName>
    </submittedName>
</protein>
<dbReference type="SUPFAM" id="SSF54211">
    <property type="entry name" value="Ribosomal protein S5 domain 2-like"/>
    <property type="match status" value="1"/>
</dbReference>
<evidence type="ECO:0000313" key="1">
    <source>
        <dbReference type="EMBL" id="MBI5248300.1"/>
    </source>
</evidence>
<gene>
    <name evidence="1" type="ORF">HY912_02295</name>
</gene>
<keyword evidence="1" id="KW-0418">Kinase</keyword>
<comment type="caution">
    <text evidence="1">The sequence shown here is derived from an EMBL/GenBank/DDBJ whole genome shotgun (WGS) entry which is preliminary data.</text>
</comment>